<proteinExistence type="inferred from homology"/>
<evidence type="ECO:0000256" key="2">
    <source>
        <dbReference type="ARBA" id="ARBA00001946"/>
    </source>
</evidence>
<comment type="function">
    <text evidence="3 13">Endonuclease that specifically degrades the RNA of RNA-DNA hybrids.</text>
</comment>
<keyword evidence="16" id="KW-1185">Reference proteome</keyword>
<feature type="domain" description="RNase H type-2" evidence="14">
    <location>
        <begin position="1"/>
        <end position="197"/>
    </location>
</feature>
<dbReference type="AlphaFoldDB" id="F8KT96"/>
<dbReference type="InterPro" id="IPR036397">
    <property type="entry name" value="RNaseH_sf"/>
</dbReference>
<comment type="cofactor">
    <cofactor evidence="12">
        <name>Mn(2+)</name>
        <dbReference type="ChEBI" id="CHEBI:29035"/>
    </cofactor>
    <cofactor evidence="12">
        <name>Mg(2+)</name>
        <dbReference type="ChEBI" id="CHEBI:18420"/>
    </cofactor>
    <text evidence="12">Manganese or magnesium. Binds 1 divalent metal ion per monomer in the absence of substrate. May bind a second metal ion after substrate binding.</text>
</comment>
<keyword evidence="11" id="KW-0464">Manganese</keyword>
<sequence>MLLGIDEAGRGCWCGSLFVAGVGCDRDVANEFVHLGLKESKQLSRAKRFEWATRITQDTRIASIVVGKSALEIDNKGLSVCMQEAITQIILGLSTIKHVRLDGNTLFKLEFLHLESFEAIIKGDDKIPQIGMASILAKAHKDQEMLALDELYPEYGFAKHCGYGTHAHTLAITQHGLIKEHRKSFKFSSNPRPALLG</sequence>
<dbReference type="InterPro" id="IPR024567">
    <property type="entry name" value="RNase_HII/HIII_dom"/>
</dbReference>
<dbReference type="GO" id="GO:0004523">
    <property type="term" value="F:RNA-DNA hybrid ribonuclease activity"/>
    <property type="evidence" value="ECO:0007669"/>
    <property type="project" value="UniProtKB-UniRule"/>
</dbReference>
<dbReference type="HOGENOM" id="CLU_036532_3_2_7"/>
<evidence type="ECO:0000256" key="9">
    <source>
        <dbReference type="ARBA" id="ARBA00022759"/>
    </source>
</evidence>
<reference evidence="15 16" key="1">
    <citation type="journal article" date="2011" name="J. Bacteriol.">
        <title>Genome sequence of Helicobacter bizzozeronii strain CIII-1, an isolate from human gastric mucosa.</title>
        <authorList>
            <person name="Schott T."/>
            <person name="Rossi M."/>
            <person name="Hanninen M.L."/>
        </authorList>
    </citation>
    <scope>NUCLEOTIDE SEQUENCE [LARGE SCALE GENOMIC DNA]</scope>
    <source>
        <strain evidence="15 16">CIII-1</strain>
    </source>
</reference>
<comment type="cofactor">
    <cofactor evidence="2">
        <name>Mg(2+)</name>
        <dbReference type="ChEBI" id="CHEBI:18420"/>
    </cofactor>
</comment>
<dbReference type="GO" id="GO:0032299">
    <property type="term" value="C:ribonuclease H2 complex"/>
    <property type="evidence" value="ECO:0007669"/>
    <property type="project" value="TreeGrafter"/>
</dbReference>
<dbReference type="PANTHER" id="PTHR10954:SF18">
    <property type="entry name" value="RIBONUCLEASE HII"/>
    <property type="match status" value="1"/>
</dbReference>
<dbReference type="Pfam" id="PF01351">
    <property type="entry name" value="RNase_HII"/>
    <property type="match status" value="1"/>
</dbReference>
<dbReference type="InterPro" id="IPR022898">
    <property type="entry name" value="RNase_HII"/>
</dbReference>
<evidence type="ECO:0000256" key="11">
    <source>
        <dbReference type="ARBA" id="ARBA00023211"/>
    </source>
</evidence>
<keyword evidence="9 12" id="KW-0255">Endonuclease</keyword>
<dbReference type="SUPFAM" id="SSF53098">
    <property type="entry name" value="Ribonuclease H-like"/>
    <property type="match status" value="1"/>
</dbReference>
<feature type="binding site" evidence="12">
    <location>
        <position position="7"/>
    </location>
    <ligand>
        <name>a divalent metal cation</name>
        <dbReference type="ChEBI" id="CHEBI:60240"/>
    </ligand>
</feature>
<gene>
    <name evidence="15" type="ordered locus">HBZC1_10610</name>
</gene>
<keyword evidence="10 12" id="KW-0378">Hydrolase</keyword>
<dbReference type="InterPro" id="IPR012337">
    <property type="entry name" value="RNaseH-like_sf"/>
</dbReference>
<evidence type="ECO:0000256" key="10">
    <source>
        <dbReference type="ARBA" id="ARBA00022801"/>
    </source>
</evidence>
<dbReference type="CDD" id="cd07182">
    <property type="entry name" value="RNase_HII_bacteria_HII_like"/>
    <property type="match status" value="1"/>
</dbReference>
<evidence type="ECO:0000256" key="7">
    <source>
        <dbReference type="ARBA" id="ARBA00022722"/>
    </source>
</evidence>
<evidence type="ECO:0000256" key="3">
    <source>
        <dbReference type="ARBA" id="ARBA00004065"/>
    </source>
</evidence>
<feature type="binding site" evidence="12">
    <location>
        <position position="102"/>
    </location>
    <ligand>
        <name>a divalent metal cation</name>
        <dbReference type="ChEBI" id="CHEBI:60240"/>
    </ligand>
</feature>
<organism evidence="15 16">
    <name type="scientific">Helicobacter bizzozeronii (strain CIII-1)</name>
    <dbReference type="NCBI Taxonomy" id="1002804"/>
    <lineage>
        <taxon>Bacteria</taxon>
        <taxon>Pseudomonadati</taxon>
        <taxon>Campylobacterota</taxon>
        <taxon>Epsilonproteobacteria</taxon>
        <taxon>Campylobacterales</taxon>
        <taxon>Helicobacteraceae</taxon>
        <taxon>Helicobacter</taxon>
    </lineage>
</organism>
<evidence type="ECO:0000256" key="1">
    <source>
        <dbReference type="ARBA" id="ARBA00000077"/>
    </source>
</evidence>
<evidence type="ECO:0000313" key="15">
    <source>
        <dbReference type="EMBL" id="CCB80047.1"/>
    </source>
</evidence>
<feature type="binding site" evidence="12">
    <location>
        <position position="6"/>
    </location>
    <ligand>
        <name>a divalent metal cation</name>
        <dbReference type="ChEBI" id="CHEBI:60240"/>
    </ligand>
</feature>
<evidence type="ECO:0000259" key="14">
    <source>
        <dbReference type="PROSITE" id="PS51975"/>
    </source>
</evidence>
<dbReference type="GO" id="GO:0043137">
    <property type="term" value="P:DNA replication, removal of RNA primer"/>
    <property type="evidence" value="ECO:0007669"/>
    <property type="project" value="TreeGrafter"/>
</dbReference>
<name>F8KT96_HELBC</name>
<evidence type="ECO:0000256" key="12">
    <source>
        <dbReference type="PROSITE-ProRule" id="PRU01319"/>
    </source>
</evidence>
<comment type="catalytic activity">
    <reaction evidence="1 12 13">
        <text>Endonucleolytic cleavage to 5'-phosphomonoester.</text>
        <dbReference type="EC" id="3.1.26.4"/>
    </reaction>
</comment>
<dbReference type="EC" id="3.1.26.4" evidence="13"/>
<accession>F8KT96</accession>
<dbReference type="GO" id="GO:0005737">
    <property type="term" value="C:cytoplasm"/>
    <property type="evidence" value="ECO:0007669"/>
    <property type="project" value="UniProtKB-SubCell"/>
</dbReference>
<dbReference type="InterPro" id="IPR001352">
    <property type="entry name" value="RNase_HII/HIII"/>
</dbReference>
<evidence type="ECO:0000256" key="4">
    <source>
        <dbReference type="ARBA" id="ARBA00004496"/>
    </source>
</evidence>
<dbReference type="Proteomes" id="UP000008387">
    <property type="component" value="Chromosome"/>
</dbReference>
<dbReference type="GO" id="GO:0003723">
    <property type="term" value="F:RNA binding"/>
    <property type="evidence" value="ECO:0007669"/>
    <property type="project" value="UniProtKB-UniRule"/>
</dbReference>
<dbReference type="PROSITE" id="PS51975">
    <property type="entry name" value="RNASE_H_2"/>
    <property type="match status" value="1"/>
</dbReference>
<evidence type="ECO:0000256" key="6">
    <source>
        <dbReference type="ARBA" id="ARBA00022490"/>
    </source>
</evidence>
<dbReference type="PANTHER" id="PTHR10954">
    <property type="entry name" value="RIBONUCLEASE H2 SUBUNIT A"/>
    <property type="match status" value="1"/>
</dbReference>
<dbReference type="STRING" id="1002804.HBZC1_10610"/>
<dbReference type="EMBL" id="FR871757">
    <property type="protein sequence ID" value="CCB80047.1"/>
    <property type="molecule type" value="Genomic_DNA"/>
</dbReference>
<dbReference type="KEGG" id="hbi:HBZC1_10610"/>
<dbReference type="GO" id="GO:0046872">
    <property type="term" value="F:metal ion binding"/>
    <property type="evidence" value="ECO:0007669"/>
    <property type="project" value="UniProtKB-KW"/>
</dbReference>
<evidence type="ECO:0000256" key="13">
    <source>
        <dbReference type="RuleBase" id="RU003515"/>
    </source>
</evidence>
<dbReference type="Gene3D" id="3.30.420.10">
    <property type="entry name" value="Ribonuclease H-like superfamily/Ribonuclease H"/>
    <property type="match status" value="1"/>
</dbReference>
<dbReference type="RefSeq" id="WP_013890485.1">
    <property type="nucleotide sequence ID" value="NC_015674.1"/>
</dbReference>
<keyword evidence="6" id="KW-0963">Cytoplasm</keyword>
<keyword evidence="8 12" id="KW-0479">Metal-binding</keyword>
<evidence type="ECO:0000256" key="5">
    <source>
        <dbReference type="ARBA" id="ARBA00007383"/>
    </source>
</evidence>
<protein>
    <recommendedName>
        <fullName evidence="13">Ribonuclease</fullName>
        <ecNumber evidence="13">3.1.26.4</ecNumber>
    </recommendedName>
</protein>
<evidence type="ECO:0000256" key="8">
    <source>
        <dbReference type="ARBA" id="ARBA00022723"/>
    </source>
</evidence>
<dbReference type="eggNOG" id="COG0164">
    <property type="taxonomic scope" value="Bacteria"/>
</dbReference>
<comment type="subcellular location">
    <subcellularLocation>
        <location evidence="4">Cytoplasm</location>
    </subcellularLocation>
</comment>
<keyword evidence="7 12" id="KW-0540">Nuclease</keyword>
<comment type="similarity">
    <text evidence="5 13">Belongs to the RNase HII family.</text>
</comment>
<dbReference type="GO" id="GO:0006298">
    <property type="term" value="P:mismatch repair"/>
    <property type="evidence" value="ECO:0007669"/>
    <property type="project" value="TreeGrafter"/>
</dbReference>
<evidence type="ECO:0000313" key="16">
    <source>
        <dbReference type="Proteomes" id="UP000008387"/>
    </source>
</evidence>